<protein>
    <submittedName>
        <fullName evidence="7">Aspartate aminotransferase</fullName>
        <ecNumber evidence="7">2.6.1.1</ecNumber>
    </submittedName>
</protein>
<dbReference type="SUPFAM" id="SSF53383">
    <property type="entry name" value="PLP-dependent transferases"/>
    <property type="match status" value="1"/>
</dbReference>
<proteinExistence type="inferred from homology"/>
<keyword evidence="5" id="KW-0663">Pyridoxal phosphate</keyword>
<sequence length="378" mass="42852">MLNSKLPNTKDSIFSIMSNLAHKNNALNLSQGFPSFPVDTILKDYHTAAIKNNYNQYAPMAGVTFLRESISLKMLKLHQANYHPGNEICITAGATQAIFTAIQAIIHSGDEVIVFTPAYDSYVPAIQMAGGIAIEIPMKLPDFNIDWQKVIDHINDKTAMIMINSPHNPSGKMLNHDDMIQLERLAVQHNLIVLSDEVYEHITFDNNAHLSAARYPELKKRSFITASFGKTFHVTGWKTGYCLAPAYLMKEFYKVHQYLVFSINHPAQIAIANYIQEESRYLELASFYQRKRDLFLNSIKDSKFSFDASQGTYFQLLDYASITDENDVAFARRLTIDYKIAAIPISVFMNGTDPKMLRFCFAKEDHEIIKAAQILNSL</sequence>
<comment type="caution">
    <text evidence="7">The sequence shown here is derived from an EMBL/GenBank/DDBJ whole genome shotgun (WGS) entry which is preliminary data.</text>
</comment>
<evidence type="ECO:0000256" key="5">
    <source>
        <dbReference type="ARBA" id="ARBA00022898"/>
    </source>
</evidence>
<reference evidence="7 8" key="1">
    <citation type="journal article" date="2014" name="Genome Announc.">
        <title>Draft Genome Sequences of Marine Flavobacterium Nonlabens Strains NR17, NR24, NR27, NR32, NR33, and Ara13.</title>
        <authorList>
            <person name="Nakanishi M."/>
            <person name="Meirelles P."/>
            <person name="Suzuki R."/>
            <person name="Takatani N."/>
            <person name="Mino S."/>
            <person name="Suda W."/>
            <person name="Oshima K."/>
            <person name="Hattori M."/>
            <person name="Ohkuma M."/>
            <person name="Hosokawa M."/>
            <person name="Miyashita K."/>
            <person name="Thompson F.L."/>
            <person name="Niwa A."/>
            <person name="Sawabe T."/>
            <person name="Sawabe T."/>
        </authorList>
    </citation>
    <scope>NUCLEOTIDE SEQUENCE [LARGE SCALE GENOMIC DNA]</scope>
    <source>
        <strain evidence="8">JCM19296</strain>
    </source>
</reference>
<dbReference type="InterPro" id="IPR004839">
    <property type="entry name" value="Aminotransferase_I/II_large"/>
</dbReference>
<dbReference type="Gene3D" id="3.40.640.10">
    <property type="entry name" value="Type I PLP-dependent aspartate aminotransferase-like (Major domain)"/>
    <property type="match status" value="1"/>
</dbReference>
<dbReference type="PANTHER" id="PTHR43807:SF20">
    <property type="entry name" value="FI04487P"/>
    <property type="match status" value="1"/>
</dbReference>
<dbReference type="GO" id="GO:0004069">
    <property type="term" value="F:L-aspartate:2-oxoglutarate aminotransferase activity"/>
    <property type="evidence" value="ECO:0007669"/>
    <property type="project" value="UniProtKB-EC"/>
</dbReference>
<keyword evidence="3 7" id="KW-0032">Aminotransferase</keyword>
<dbReference type="InterPro" id="IPR015421">
    <property type="entry name" value="PyrdxlP-dep_Trfase_major"/>
</dbReference>
<dbReference type="GO" id="GO:0016212">
    <property type="term" value="F:kynurenine-oxoglutarate transaminase activity"/>
    <property type="evidence" value="ECO:0007669"/>
    <property type="project" value="TreeGrafter"/>
</dbReference>
<accession>A0A081D7E1</accession>
<feature type="domain" description="Aminotransferase class I/classII large" evidence="6">
    <location>
        <begin position="26"/>
        <end position="369"/>
    </location>
</feature>
<organism evidence="7 8">
    <name type="scientific">Nonlabens ulvanivorans</name>
    <name type="common">Persicivirga ulvanivorans</name>
    <dbReference type="NCBI Taxonomy" id="906888"/>
    <lineage>
        <taxon>Bacteria</taxon>
        <taxon>Pseudomonadati</taxon>
        <taxon>Bacteroidota</taxon>
        <taxon>Flavobacteriia</taxon>
        <taxon>Flavobacteriales</taxon>
        <taxon>Flavobacteriaceae</taxon>
        <taxon>Nonlabens</taxon>
    </lineage>
</organism>
<dbReference type="FunFam" id="3.40.640.10:FF:000033">
    <property type="entry name" value="Aspartate aminotransferase"/>
    <property type="match status" value="1"/>
</dbReference>
<evidence type="ECO:0000256" key="3">
    <source>
        <dbReference type="ARBA" id="ARBA00022576"/>
    </source>
</evidence>
<evidence type="ECO:0000256" key="4">
    <source>
        <dbReference type="ARBA" id="ARBA00022679"/>
    </source>
</evidence>
<evidence type="ECO:0000313" key="7">
    <source>
        <dbReference type="EMBL" id="GAK74837.1"/>
    </source>
</evidence>
<dbReference type="PANTHER" id="PTHR43807">
    <property type="entry name" value="FI04487P"/>
    <property type="match status" value="1"/>
</dbReference>
<dbReference type="EC" id="2.6.1.1" evidence="7"/>
<evidence type="ECO:0000259" key="6">
    <source>
        <dbReference type="Pfam" id="PF00155"/>
    </source>
</evidence>
<dbReference type="AlphaFoldDB" id="A0A081D7E1"/>
<dbReference type="GO" id="GO:0005737">
    <property type="term" value="C:cytoplasm"/>
    <property type="evidence" value="ECO:0007669"/>
    <property type="project" value="TreeGrafter"/>
</dbReference>
<dbReference type="Pfam" id="PF00155">
    <property type="entry name" value="Aminotran_1_2"/>
    <property type="match status" value="1"/>
</dbReference>
<comment type="cofactor">
    <cofactor evidence="1">
        <name>pyridoxal 5'-phosphate</name>
        <dbReference type="ChEBI" id="CHEBI:597326"/>
    </cofactor>
</comment>
<dbReference type="InterPro" id="IPR015422">
    <property type="entry name" value="PyrdxlP-dep_Trfase_small"/>
</dbReference>
<dbReference type="Gene3D" id="3.90.1150.10">
    <property type="entry name" value="Aspartate Aminotransferase, domain 1"/>
    <property type="match status" value="1"/>
</dbReference>
<dbReference type="InterPro" id="IPR051326">
    <property type="entry name" value="Kynurenine-oxoglutarate_AT"/>
</dbReference>
<dbReference type="NCBIfam" id="NF006569">
    <property type="entry name" value="PRK09082.1"/>
    <property type="match status" value="1"/>
</dbReference>
<gene>
    <name evidence="7" type="ORF">JCM19296_415</name>
</gene>
<dbReference type="GO" id="GO:0030170">
    <property type="term" value="F:pyridoxal phosphate binding"/>
    <property type="evidence" value="ECO:0007669"/>
    <property type="project" value="InterPro"/>
</dbReference>
<comment type="similarity">
    <text evidence="2">Belongs to the class-I pyridoxal-phosphate-dependent aminotransferase family.</text>
</comment>
<evidence type="ECO:0000256" key="1">
    <source>
        <dbReference type="ARBA" id="ARBA00001933"/>
    </source>
</evidence>
<dbReference type="Proteomes" id="UP000028980">
    <property type="component" value="Unassembled WGS sequence"/>
</dbReference>
<dbReference type="CDD" id="cd00609">
    <property type="entry name" value="AAT_like"/>
    <property type="match status" value="1"/>
</dbReference>
<evidence type="ECO:0000313" key="8">
    <source>
        <dbReference type="Proteomes" id="UP000028980"/>
    </source>
</evidence>
<evidence type="ECO:0000256" key="2">
    <source>
        <dbReference type="ARBA" id="ARBA00007441"/>
    </source>
</evidence>
<name>A0A081D7E1_NONUL</name>
<keyword evidence="4 7" id="KW-0808">Transferase</keyword>
<dbReference type="InterPro" id="IPR015424">
    <property type="entry name" value="PyrdxlP-dep_Trfase"/>
</dbReference>
<dbReference type="EMBL" id="BBLG01000001">
    <property type="protein sequence ID" value="GAK74837.1"/>
    <property type="molecule type" value="Genomic_DNA"/>
</dbReference>